<dbReference type="OrthoDB" id="426386at2759"/>
<proteinExistence type="predicted"/>
<reference evidence="3" key="2">
    <citation type="submission" date="2022-10" db="EMBL/GenBank/DDBJ databases">
        <authorList>
            <consortium name="ENA_rothamsted_submissions"/>
            <consortium name="culmorum"/>
            <person name="King R."/>
        </authorList>
    </citation>
    <scope>NUCLEOTIDE SEQUENCE</scope>
</reference>
<gene>
    <name evidence="3" type="ORF">CHIRRI_LOCUS6002</name>
</gene>
<accession>A0A9N9RV72</accession>
<evidence type="ECO:0000313" key="4">
    <source>
        <dbReference type="Proteomes" id="UP001153620"/>
    </source>
</evidence>
<evidence type="ECO:0000256" key="1">
    <source>
        <dbReference type="SAM" id="Phobius"/>
    </source>
</evidence>
<evidence type="ECO:0000313" key="3">
    <source>
        <dbReference type="EMBL" id="CAG9803101.1"/>
    </source>
</evidence>
<evidence type="ECO:0000259" key="2">
    <source>
        <dbReference type="Pfam" id="PF06916"/>
    </source>
</evidence>
<keyword evidence="1" id="KW-0472">Membrane</keyword>
<feature type="domain" description="DUF1279" evidence="2">
    <location>
        <begin position="243"/>
        <end position="327"/>
    </location>
</feature>
<reference evidence="3" key="1">
    <citation type="submission" date="2022-01" db="EMBL/GenBank/DDBJ databases">
        <authorList>
            <person name="King R."/>
        </authorList>
    </citation>
    <scope>NUCLEOTIDE SEQUENCE</scope>
</reference>
<keyword evidence="4" id="KW-1185">Reference proteome</keyword>
<dbReference type="AlphaFoldDB" id="A0A9N9RV72"/>
<dbReference type="PANTHER" id="PTHR21377">
    <property type="entry name" value="PROTEIN FAM210B, MITOCHONDRIAL"/>
    <property type="match status" value="1"/>
</dbReference>
<dbReference type="GO" id="GO:0005739">
    <property type="term" value="C:mitochondrion"/>
    <property type="evidence" value="ECO:0007669"/>
    <property type="project" value="TreeGrafter"/>
</dbReference>
<sequence>MAHQIQKLLRTTPNVIGRAFASSYNNVSDMHKNNLHFAVQREYPKTETLPLPPNIDANETTRFSPLRTRDIAASSITVHDIINEIDVTSEQIKAPKCEEKLIEDEHLGGYDRQSPINLSSSMQTQVPEPFSPPPNDLLYSSYLSFPGGSWGQQTKYLSHELNASHYTELRQEMRSDWSSYKGCMNSYIMYNNRVFGSNLHLLTLNRNLTNIPKRFISIGTVQFCSNQNESKDVKPEKETGRSKLKRAVKEYGSTVVVFHVGISLISLGICYTLVSSGLDVCLLLEKMNLVDKLPKIAENASTFIISYAVHKVFAPVRISITLFSTPFIVKYLRKRNFLK</sequence>
<organism evidence="3 4">
    <name type="scientific">Chironomus riparius</name>
    <dbReference type="NCBI Taxonomy" id="315576"/>
    <lineage>
        <taxon>Eukaryota</taxon>
        <taxon>Metazoa</taxon>
        <taxon>Ecdysozoa</taxon>
        <taxon>Arthropoda</taxon>
        <taxon>Hexapoda</taxon>
        <taxon>Insecta</taxon>
        <taxon>Pterygota</taxon>
        <taxon>Neoptera</taxon>
        <taxon>Endopterygota</taxon>
        <taxon>Diptera</taxon>
        <taxon>Nematocera</taxon>
        <taxon>Chironomoidea</taxon>
        <taxon>Chironomidae</taxon>
        <taxon>Chironominae</taxon>
        <taxon>Chironomus</taxon>
    </lineage>
</organism>
<protein>
    <recommendedName>
        <fullName evidence="2">DUF1279 domain-containing protein</fullName>
    </recommendedName>
</protein>
<keyword evidence="1" id="KW-0812">Transmembrane</keyword>
<name>A0A9N9RV72_9DIPT</name>
<keyword evidence="1" id="KW-1133">Transmembrane helix</keyword>
<dbReference type="Pfam" id="PF06916">
    <property type="entry name" value="FAM210A-B_dom"/>
    <property type="match status" value="1"/>
</dbReference>
<feature type="transmembrane region" description="Helical" evidence="1">
    <location>
        <begin position="251"/>
        <end position="274"/>
    </location>
</feature>
<dbReference type="InterPro" id="IPR045866">
    <property type="entry name" value="FAM210A/B-like"/>
</dbReference>
<dbReference type="Proteomes" id="UP001153620">
    <property type="component" value="Chromosome 2"/>
</dbReference>
<dbReference type="PANTHER" id="PTHR21377:SF0">
    <property type="entry name" value="PROTEIN FAM210B, MITOCHONDRIAL"/>
    <property type="match status" value="1"/>
</dbReference>
<dbReference type="EMBL" id="OU895878">
    <property type="protein sequence ID" value="CAG9803101.1"/>
    <property type="molecule type" value="Genomic_DNA"/>
</dbReference>
<feature type="transmembrane region" description="Helical" evidence="1">
    <location>
        <begin position="312"/>
        <end position="332"/>
    </location>
</feature>
<dbReference type="InterPro" id="IPR009688">
    <property type="entry name" value="FAM210A/B-like_dom"/>
</dbReference>